<dbReference type="PANTHER" id="PTHR43827">
    <property type="entry name" value="2,5-DIKETO-D-GLUCONIC ACID REDUCTASE"/>
    <property type="match status" value="1"/>
</dbReference>
<sequence>MTSPSSLFTHLPILSKSKPPTTLPPFLYGTAWKKDHTTPLVQTALQNTFTAIDTACQPRHYREDLVAAGIRQHLSSPNNKNKLTRSDIYIQTKYTSIGGQDPNNIPYNPKASLTEQVQQSVATSLRNFTVNNEQPYLDALILHSPMPTMGQTLEVWSALEQYVPDRIRHLGISNTDLQTLMALYDTARIKPSIVQNRFYADTKYDVAIRKFCGERGMVYQCFWTLSANPGLLRSEVVMDVARNLQIEPANALYCLVLGLGNTVVLNGTTSVEHMRGDWEGVRRVREFAEGDREGWEDVMRRFRGVIGERVD</sequence>
<dbReference type="SUPFAM" id="SSF51430">
    <property type="entry name" value="NAD(P)-linked oxidoreductase"/>
    <property type="match status" value="1"/>
</dbReference>
<accession>A0ABR0RD15</accession>
<dbReference type="InterPro" id="IPR036812">
    <property type="entry name" value="NAD(P)_OxRdtase_dom_sf"/>
</dbReference>
<evidence type="ECO:0000313" key="3">
    <source>
        <dbReference type="EMBL" id="KAK5938148.1"/>
    </source>
</evidence>
<dbReference type="InterPro" id="IPR023210">
    <property type="entry name" value="NADP_OxRdtase_dom"/>
</dbReference>
<dbReference type="Pfam" id="PF00248">
    <property type="entry name" value="Aldo_ket_red"/>
    <property type="match status" value="1"/>
</dbReference>
<dbReference type="Gene3D" id="3.20.20.100">
    <property type="entry name" value="NADP-dependent oxidoreductase domain"/>
    <property type="match status" value="1"/>
</dbReference>
<keyword evidence="1" id="KW-0560">Oxidoreductase</keyword>
<reference evidence="3 4" key="1">
    <citation type="journal article" date="2023" name="Res Sq">
        <title>Genomic and morphological characterization of Knufia obscura isolated from the Mars 2020 spacecraft assembly facility.</title>
        <authorList>
            <person name="Chander A.M."/>
            <person name="Teixeira M.M."/>
            <person name="Singh N.K."/>
            <person name="Williams M.P."/>
            <person name="Parker C.W."/>
            <person name="Leo P."/>
            <person name="Stajich J.E."/>
            <person name="Torok T."/>
            <person name="Tighe S."/>
            <person name="Mason C.E."/>
            <person name="Venkateswaran K."/>
        </authorList>
    </citation>
    <scope>NUCLEOTIDE SEQUENCE [LARGE SCALE GENOMIC DNA]</scope>
    <source>
        <strain evidence="3 4">CCFEE 5817</strain>
    </source>
</reference>
<dbReference type="PANTHER" id="PTHR43827:SF8">
    <property type="entry name" value="ALDO_KETO REDUCTASE FAMILY PROTEIN"/>
    <property type="match status" value="1"/>
</dbReference>
<dbReference type="RefSeq" id="XP_064726238.1">
    <property type="nucleotide sequence ID" value="XM_064878130.1"/>
</dbReference>
<proteinExistence type="predicted"/>
<feature type="domain" description="NADP-dependent oxidoreductase" evidence="2">
    <location>
        <begin position="32"/>
        <end position="226"/>
    </location>
</feature>
<dbReference type="Proteomes" id="UP001334248">
    <property type="component" value="Unassembled WGS sequence"/>
</dbReference>
<dbReference type="InterPro" id="IPR020471">
    <property type="entry name" value="AKR"/>
</dbReference>
<gene>
    <name evidence="3" type="ORF">PMZ80_009737</name>
</gene>
<organism evidence="3 4">
    <name type="scientific">Knufia obscura</name>
    <dbReference type="NCBI Taxonomy" id="1635080"/>
    <lineage>
        <taxon>Eukaryota</taxon>
        <taxon>Fungi</taxon>
        <taxon>Dikarya</taxon>
        <taxon>Ascomycota</taxon>
        <taxon>Pezizomycotina</taxon>
        <taxon>Eurotiomycetes</taxon>
        <taxon>Chaetothyriomycetidae</taxon>
        <taxon>Chaetothyriales</taxon>
        <taxon>Trichomeriaceae</taxon>
        <taxon>Knufia</taxon>
    </lineage>
</organism>
<evidence type="ECO:0000259" key="2">
    <source>
        <dbReference type="Pfam" id="PF00248"/>
    </source>
</evidence>
<comment type="caution">
    <text evidence="3">The sequence shown here is derived from an EMBL/GenBank/DDBJ whole genome shotgun (WGS) entry which is preliminary data.</text>
</comment>
<protein>
    <recommendedName>
        <fullName evidence="2">NADP-dependent oxidoreductase domain-containing protein</fullName>
    </recommendedName>
</protein>
<evidence type="ECO:0000313" key="4">
    <source>
        <dbReference type="Proteomes" id="UP001334248"/>
    </source>
</evidence>
<dbReference type="EMBL" id="JAVHJV010000014">
    <property type="protein sequence ID" value="KAK5938148.1"/>
    <property type="molecule type" value="Genomic_DNA"/>
</dbReference>
<keyword evidence="4" id="KW-1185">Reference proteome</keyword>
<dbReference type="GeneID" id="90003186"/>
<name>A0ABR0RD15_9EURO</name>
<evidence type="ECO:0000256" key="1">
    <source>
        <dbReference type="ARBA" id="ARBA00023002"/>
    </source>
</evidence>